<keyword evidence="1" id="KW-1133">Transmembrane helix</keyword>
<evidence type="ECO:0000256" key="1">
    <source>
        <dbReference type="SAM" id="Phobius"/>
    </source>
</evidence>
<dbReference type="RefSeq" id="WP_238413457.1">
    <property type="nucleotide sequence ID" value="NZ_JAURUO010000009.1"/>
</dbReference>
<gene>
    <name evidence="2" type="ORF">J2S04_001937</name>
</gene>
<evidence type="ECO:0000313" key="2">
    <source>
        <dbReference type="EMBL" id="MDP9728986.1"/>
    </source>
</evidence>
<name>A0ABT9LXJ2_9BACL</name>
<keyword evidence="1" id="KW-0812">Transmembrane</keyword>
<comment type="caution">
    <text evidence="2">The sequence shown here is derived from an EMBL/GenBank/DDBJ whole genome shotgun (WGS) entry which is preliminary data.</text>
</comment>
<dbReference type="Proteomes" id="UP001229209">
    <property type="component" value="Unassembled WGS sequence"/>
</dbReference>
<protein>
    <recommendedName>
        <fullName evidence="4">Copper amine oxidase-like N-terminal domain-containing protein</fullName>
    </recommendedName>
</protein>
<reference evidence="2 3" key="1">
    <citation type="submission" date="2023-07" db="EMBL/GenBank/DDBJ databases">
        <title>Genomic Encyclopedia of Type Strains, Phase IV (KMG-IV): sequencing the most valuable type-strain genomes for metagenomic binning, comparative biology and taxonomic classification.</title>
        <authorList>
            <person name="Goeker M."/>
        </authorList>
    </citation>
    <scope>NUCLEOTIDE SEQUENCE [LARGE SCALE GENOMIC DNA]</scope>
    <source>
        <strain evidence="2 3">DSM 25924</strain>
    </source>
</reference>
<keyword evidence="3" id="KW-1185">Reference proteome</keyword>
<evidence type="ECO:0008006" key="4">
    <source>
        <dbReference type="Google" id="ProtNLM"/>
    </source>
</evidence>
<organism evidence="2 3">
    <name type="scientific">Alicyclobacillus tolerans</name>
    <dbReference type="NCBI Taxonomy" id="90970"/>
    <lineage>
        <taxon>Bacteria</taxon>
        <taxon>Bacillati</taxon>
        <taxon>Bacillota</taxon>
        <taxon>Bacilli</taxon>
        <taxon>Bacillales</taxon>
        <taxon>Alicyclobacillaceae</taxon>
        <taxon>Alicyclobacillus</taxon>
    </lineage>
</organism>
<accession>A0ABT9LXJ2</accession>
<dbReference type="EMBL" id="JAURUO010000009">
    <property type="protein sequence ID" value="MDP9728986.1"/>
    <property type="molecule type" value="Genomic_DNA"/>
</dbReference>
<keyword evidence="1" id="KW-0472">Membrane</keyword>
<evidence type="ECO:0000313" key="3">
    <source>
        <dbReference type="Proteomes" id="UP001229209"/>
    </source>
</evidence>
<feature type="transmembrane region" description="Helical" evidence="1">
    <location>
        <begin position="61"/>
        <end position="82"/>
    </location>
</feature>
<sequence>MQLKRCREVHETRTYFIRYGHNPVISHNYICHFCLMLSVYMTENGNESRNREDEKEVKNKAAVLGVIAAGVVATQGLIPVVAHASTHVTYAPTTISMTGQAAQHPQHVVANDPWSGKQTSWVPVYYLQKALKSVGVQATWNGSTLDIGTTPNGWKVNVAGAPSVGNPPTGQMQFSIGATQDEFLRAPKLVAKDPASGVDTTYIPLKPRNQVGQPL</sequence>
<proteinExistence type="predicted"/>